<dbReference type="InterPro" id="IPR000468">
    <property type="entry name" value="Barstar"/>
</dbReference>
<evidence type="ECO:0000313" key="4">
    <source>
        <dbReference type="EMBL" id="GAA3368164.1"/>
    </source>
</evidence>
<sequence>MLDGTQIRTLEDFWRVIGEAINGPGGYFGRNLDAFADCLSGGFGAPDEDAYLVEWRDHEVSREHPRAHGTGSNIQAEPNPREPCAIAAARDGEISTAARPAGALRPQCRLRTSSERSPEYLRDEWLS</sequence>
<proteinExistence type="inferred from homology"/>
<feature type="domain" description="Barstar (barnase inhibitor)" evidence="3">
    <location>
        <begin position="2"/>
        <end position="64"/>
    </location>
</feature>
<evidence type="ECO:0000259" key="3">
    <source>
        <dbReference type="Pfam" id="PF01337"/>
    </source>
</evidence>
<organism evidence="4 5">
    <name type="scientific">Streptomyces sannanensis</name>
    <dbReference type="NCBI Taxonomy" id="285536"/>
    <lineage>
        <taxon>Bacteria</taxon>
        <taxon>Bacillati</taxon>
        <taxon>Actinomycetota</taxon>
        <taxon>Actinomycetes</taxon>
        <taxon>Kitasatosporales</taxon>
        <taxon>Streptomycetaceae</taxon>
        <taxon>Streptomyces</taxon>
    </lineage>
</organism>
<feature type="region of interest" description="Disordered" evidence="2">
    <location>
        <begin position="90"/>
        <end position="127"/>
    </location>
</feature>
<dbReference type="Pfam" id="PF01337">
    <property type="entry name" value="Barstar"/>
    <property type="match status" value="1"/>
</dbReference>
<dbReference type="RefSeq" id="WP_425586140.1">
    <property type="nucleotide sequence ID" value="NZ_BAAAYL010000001.1"/>
</dbReference>
<dbReference type="Gene3D" id="3.30.370.10">
    <property type="entry name" value="Barstar-like"/>
    <property type="match status" value="1"/>
</dbReference>
<comment type="similarity">
    <text evidence="1">Belongs to the barstar family.</text>
</comment>
<comment type="caution">
    <text evidence="4">The sequence shown here is derived from an EMBL/GenBank/DDBJ whole genome shotgun (WGS) entry which is preliminary data.</text>
</comment>
<dbReference type="InterPro" id="IPR035905">
    <property type="entry name" value="Barstar-like_sf"/>
</dbReference>
<feature type="region of interest" description="Disordered" evidence="2">
    <location>
        <begin position="61"/>
        <end position="80"/>
    </location>
</feature>
<protein>
    <recommendedName>
        <fullName evidence="3">Barstar (barnase inhibitor) domain-containing protein</fullName>
    </recommendedName>
</protein>
<dbReference type="SUPFAM" id="SSF52038">
    <property type="entry name" value="Barstar-related"/>
    <property type="match status" value="1"/>
</dbReference>
<feature type="compositionally biased region" description="Basic and acidic residues" evidence="2">
    <location>
        <begin position="112"/>
        <end position="127"/>
    </location>
</feature>
<evidence type="ECO:0000256" key="2">
    <source>
        <dbReference type="SAM" id="MobiDB-lite"/>
    </source>
</evidence>
<dbReference type="Proteomes" id="UP001499990">
    <property type="component" value="Unassembled WGS sequence"/>
</dbReference>
<keyword evidence="5" id="KW-1185">Reference proteome</keyword>
<gene>
    <name evidence="4" type="ORF">GCM10020367_05400</name>
</gene>
<evidence type="ECO:0000256" key="1">
    <source>
        <dbReference type="ARBA" id="ARBA00006845"/>
    </source>
</evidence>
<dbReference type="EMBL" id="BAAAYL010000001">
    <property type="protein sequence ID" value="GAA3368164.1"/>
    <property type="molecule type" value="Genomic_DNA"/>
</dbReference>
<accession>A0ABP6S504</accession>
<name>A0ABP6S504_9ACTN</name>
<reference evidence="5" key="1">
    <citation type="journal article" date="2019" name="Int. J. Syst. Evol. Microbiol.">
        <title>The Global Catalogue of Microorganisms (GCM) 10K type strain sequencing project: providing services to taxonomists for standard genome sequencing and annotation.</title>
        <authorList>
            <consortium name="The Broad Institute Genomics Platform"/>
            <consortium name="The Broad Institute Genome Sequencing Center for Infectious Disease"/>
            <person name="Wu L."/>
            <person name="Ma J."/>
        </authorList>
    </citation>
    <scope>NUCLEOTIDE SEQUENCE [LARGE SCALE GENOMIC DNA]</scope>
    <source>
        <strain evidence="5">JCM 9651</strain>
    </source>
</reference>
<evidence type="ECO:0000313" key="5">
    <source>
        <dbReference type="Proteomes" id="UP001499990"/>
    </source>
</evidence>